<keyword evidence="1 2" id="KW-0378">Hydrolase</keyword>
<evidence type="ECO:0000313" key="2">
    <source>
        <dbReference type="EMBL" id="GAA0716394.1"/>
    </source>
</evidence>
<dbReference type="RefSeq" id="WP_343791164.1">
    <property type="nucleotide sequence ID" value="NZ_BAAAEU010000010.1"/>
</dbReference>
<dbReference type="NCBIfam" id="TIGR01549">
    <property type="entry name" value="HAD-SF-IA-v1"/>
    <property type="match status" value="1"/>
</dbReference>
<dbReference type="Gene3D" id="3.40.50.1000">
    <property type="entry name" value="HAD superfamily/HAD-like"/>
    <property type="match status" value="1"/>
</dbReference>
<dbReference type="InterPro" id="IPR051540">
    <property type="entry name" value="S-2-haloacid_dehalogenase"/>
</dbReference>
<dbReference type="SFLD" id="SFLDG01129">
    <property type="entry name" value="C1.5:_HAD__Beta-PGM__Phosphata"/>
    <property type="match status" value="1"/>
</dbReference>
<dbReference type="SFLD" id="SFLDS00003">
    <property type="entry name" value="Haloacid_Dehalogenase"/>
    <property type="match status" value="1"/>
</dbReference>
<dbReference type="SUPFAM" id="SSF56784">
    <property type="entry name" value="HAD-like"/>
    <property type="match status" value="1"/>
</dbReference>
<dbReference type="GO" id="GO:0016787">
    <property type="term" value="F:hydrolase activity"/>
    <property type="evidence" value="ECO:0007669"/>
    <property type="project" value="UniProtKB-KW"/>
</dbReference>
<dbReference type="NCBIfam" id="TIGR01509">
    <property type="entry name" value="HAD-SF-IA-v3"/>
    <property type="match status" value="1"/>
</dbReference>
<dbReference type="Gene3D" id="1.20.120.1600">
    <property type="match status" value="1"/>
</dbReference>
<evidence type="ECO:0000256" key="1">
    <source>
        <dbReference type="ARBA" id="ARBA00022801"/>
    </source>
</evidence>
<dbReference type="PANTHER" id="PTHR43316:SF3">
    <property type="entry name" value="HALOACID DEHALOGENASE, TYPE II (AFU_ORTHOLOGUE AFUA_2G07750)-RELATED"/>
    <property type="match status" value="1"/>
</dbReference>
<dbReference type="Proteomes" id="UP001501523">
    <property type="component" value="Unassembled WGS sequence"/>
</dbReference>
<comment type="caution">
    <text evidence="2">The sequence shown here is derived from an EMBL/GenBank/DDBJ whole genome shotgun (WGS) entry which is preliminary data.</text>
</comment>
<sequence>MRILAVSLDLDDTLWPIEPAILAAERHLDDWLKRHHAAVAEAWPIAALRDLREQVSAERPDLSHDFTTQRLLTLERAFAACGIGNEHVDAAFEVYYAARNRVDCYPDALPALAALSARLPLVSISNGNADLERIGLRQHFRHSISARELGVAKPAAAIFHEACARLGVAPENVLHVGDDPLLDVIGAHAAGLHTAWLNRHAATWAERVAQYPAHADATPDLEIRDLGELARWIEDQGKTK</sequence>
<keyword evidence="3" id="KW-1185">Reference proteome</keyword>
<dbReference type="InterPro" id="IPR036412">
    <property type="entry name" value="HAD-like_sf"/>
</dbReference>
<dbReference type="InterPro" id="IPR006439">
    <property type="entry name" value="HAD-SF_hydro_IA"/>
</dbReference>
<dbReference type="InterPro" id="IPR023214">
    <property type="entry name" value="HAD_sf"/>
</dbReference>
<dbReference type="Pfam" id="PF00702">
    <property type="entry name" value="Hydrolase"/>
    <property type="match status" value="1"/>
</dbReference>
<dbReference type="PANTHER" id="PTHR43316">
    <property type="entry name" value="HYDROLASE, HALOACID DELAHOGENASE-RELATED"/>
    <property type="match status" value="1"/>
</dbReference>
<protein>
    <submittedName>
        <fullName evidence="2">HAD family hydrolase</fullName>
    </submittedName>
</protein>
<evidence type="ECO:0000313" key="3">
    <source>
        <dbReference type="Proteomes" id="UP001501523"/>
    </source>
</evidence>
<reference evidence="2 3" key="1">
    <citation type="journal article" date="2019" name="Int. J. Syst. Evol. Microbiol.">
        <title>The Global Catalogue of Microorganisms (GCM) 10K type strain sequencing project: providing services to taxonomists for standard genome sequencing and annotation.</title>
        <authorList>
            <consortium name="The Broad Institute Genomics Platform"/>
            <consortium name="The Broad Institute Genome Sequencing Center for Infectious Disease"/>
            <person name="Wu L."/>
            <person name="Ma J."/>
        </authorList>
    </citation>
    <scope>NUCLEOTIDE SEQUENCE [LARGE SCALE GENOMIC DNA]</scope>
    <source>
        <strain evidence="2 3">JCM 15421</strain>
    </source>
</reference>
<proteinExistence type="predicted"/>
<gene>
    <name evidence="2" type="ORF">GCM10009105_22780</name>
</gene>
<accession>A0ABN1IKT8</accession>
<name>A0ABN1IKT8_9GAMM</name>
<organism evidence="2 3">
    <name type="scientific">Dokdonella soli</name>
    <dbReference type="NCBI Taxonomy" id="529810"/>
    <lineage>
        <taxon>Bacteria</taxon>
        <taxon>Pseudomonadati</taxon>
        <taxon>Pseudomonadota</taxon>
        <taxon>Gammaproteobacteria</taxon>
        <taxon>Lysobacterales</taxon>
        <taxon>Rhodanobacteraceae</taxon>
        <taxon>Dokdonella</taxon>
    </lineage>
</organism>
<dbReference type="EMBL" id="BAAAEU010000010">
    <property type="protein sequence ID" value="GAA0716394.1"/>
    <property type="molecule type" value="Genomic_DNA"/>
</dbReference>